<gene>
    <name evidence="2" type="ORF">IE331_08555</name>
</gene>
<dbReference type="EMBL" id="JACYXZ010000002">
    <property type="protein sequence ID" value="MBD8869674.1"/>
    <property type="molecule type" value="Genomic_DNA"/>
</dbReference>
<dbReference type="InterPro" id="IPR002711">
    <property type="entry name" value="HNH"/>
</dbReference>
<dbReference type="GO" id="GO:0004519">
    <property type="term" value="F:endonuclease activity"/>
    <property type="evidence" value="ECO:0007669"/>
    <property type="project" value="UniProtKB-KW"/>
</dbReference>
<dbReference type="Gene3D" id="1.10.30.50">
    <property type="match status" value="1"/>
</dbReference>
<proteinExistence type="predicted"/>
<evidence type="ECO:0000313" key="2">
    <source>
        <dbReference type="EMBL" id="MBD8869674.1"/>
    </source>
</evidence>
<dbReference type="GO" id="GO:0008270">
    <property type="term" value="F:zinc ion binding"/>
    <property type="evidence" value="ECO:0007669"/>
    <property type="project" value="InterPro"/>
</dbReference>
<dbReference type="CDD" id="cd00085">
    <property type="entry name" value="HNHc"/>
    <property type="match status" value="1"/>
</dbReference>
<feature type="domain" description="HNH nuclease" evidence="1">
    <location>
        <begin position="340"/>
        <end position="395"/>
    </location>
</feature>
<dbReference type="SMART" id="SM00507">
    <property type="entry name" value="HNHc"/>
    <property type="match status" value="1"/>
</dbReference>
<keyword evidence="2" id="KW-0255">Endonuclease</keyword>
<evidence type="ECO:0000313" key="3">
    <source>
        <dbReference type="Proteomes" id="UP000616839"/>
    </source>
</evidence>
<dbReference type="GO" id="GO:0003676">
    <property type="term" value="F:nucleic acid binding"/>
    <property type="evidence" value="ECO:0007669"/>
    <property type="project" value="InterPro"/>
</dbReference>
<sequence>MIEVDVTGQPIEVRDLDAEWLLELAEEAEQQSRASERRKLRYAAQWCALHPALPDGDASCWGEVADCDELLGGEGTPLVAAFTAEPFAAALGVSTRAGMALMADALELEHRLPAIWERVEALEVAPWRARRVAQATVTLSPEAAAHVDRCLAGIVDSCGPGRIDRAVAEAQALFDAEEQAEAEETARDSWSVRLTHGVGTTAGPLSRWVGTSFLEVIGDTQVLTDVHDLVCRRAAELGAAGDDDGLEVRKIRALGTIVDQAAGAAGEVDGAGGRSRSTLYLHADLADVLGDRVGTGTAERLGAATLERIRAWVGRGRVTVVPVLDRGRDDAVDGHDPPAWMRELVILRDRHCVFPWCERDARCCDVDHITPYDEHGPPGQTHPGNLAPLCRRHHRAKTARRWHYRRTPEGTFAWQGPHGRRFLVTPSGTVRLD</sequence>
<name>A0A927K3V3_9ACTN</name>
<organism evidence="2 3">
    <name type="scientific">Nocardioides donggukensis</name>
    <dbReference type="NCBI Taxonomy" id="2774019"/>
    <lineage>
        <taxon>Bacteria</taxon>
        <taxon>Bacillati</taxon>
        <taxon>Actinomycetota</taxon>
        <taxon>Actinomycetes</taxon>
        <taxon>Propionibacteriales</taxon>
        <taxon>Nocardioidaceae</taxon>
        <taxon>Nocardioides</taxon>
    </lineage>
</organism>
<accession>A0A927K3V3</accession>
<reference evidence="2" key="1">
    <citation type="submission" date="2020-09" db="EMBL/GenBank/DDBJ databases">
        <title>Nocardioides sp. strain MJB4 16S ribosomal RNA gene Genome sequencing and assembly.</title>
        <authorList>
            <person name="Kim I."/>
        </authorList>
    </citation>
    <scope>NUCLEOTIDE SEQUENCE</scope>
    <source>
        <strain evidence="2">MJB4</strain>
    </source>
</reference>
<keyword evidence="2" id="KW-0540">Nuclease</keyword>
<dbReference type="Proteomes" id="UP000616839">
    <property type="component" value="Unassembled WGS sequence"/>
</dbReference>
<dbReference type="RefSeq" id="WP_192142531.1">
    <property type="nucleotide sequence ID" value="NZ_JACYXZ010000002.1"/>
</dbReference>
<dbReference type="AlphaFoldDB" id="A0A927K3V3"/>
<protein>
    <submittedName>
        <fullName evidence="2">HNH endonuclease</fullName>
    </submittedName>
</protein>
<evidence type="ECO:0000259" key="1">
    <source>
        <dbReference type="SMART" id="SM00507"/>
    </source>
</evidence>
<dbReference type="InterPro" id="IPR003615">
    <property type="entry name" value="HNH_nuc"/>
</dbReference>
<keyword evidence="3" id="KW-1185">Reference proteome</keyword>
<keyword evidence="2" id="KW-0378">Hydrolase</keyword>
<dbReference type="Pfam" id="PF01844">
    <property type="entry name" value="HNH"/>
    <property type="match status" value="1"/>
</dbReference>
<comment type="caution">
    <text evidence="2">The sequence shown here is derived from an EMBL/GenBank/DDBJ whole genome shotgun (WGS) entry which is preliminary data.</text>
</comment>